<accession>A0A4Q6XMT5</accession>
<dbReference type="GO" id="GO:0017004">
    <property type="term" value="P:cytochrome complex assembly"/>
    <property type="evidence" value="ECO:0007669"/>
    <property type="project" value="UniProtKB-KW"/>
</dbReference>
<gene>
    <name evidence="6" type="ORF">EWE74_18420</name>
</gene>
<dbReference type="EMBL" id="SGIT01000004">
    <property type="protein sequence ID" value="RZF58574.1"/>
    <property type="molecule type" value="Genomic_DNA"/>
</dbReference>
<keyword evidence="4" id="KW-0676">Redox-active center</keyword>
<dbReference type="OrthoDB" id="793244at2"/>
<dbReference type="PANTHER" id="PTHR42852:SF6">
    <property type="entry name" value="THIOL:DISULFIDE INTERCHANGE PROTEIN DSBE"/>
    <property type="match status" value="1"/>
</dbReference>
<sequence length="174" mass="19497">MKMIPLITLLIPLLSYSQINLTDSNLKVGDTIPPGISSTLFHPSDGEINISSLDKKLVILDFWAAWCSPCVAALPKLDSIQREFEGHIQIIPITYQRATDIRAIVAKAFKNRETILPMVIEDNTYRHLFPHRSLPHTVWLDREGRVLAITDGSEINGENIRLLLKAGMRKGGQS</sequence>
<dbReference type="InterPro" id="IPR036249">
    <property type="entry name" value="Thioredoxin-like_sf"/>
</dbReference>
<evidence type="ECO:0000256" key="4">
    <source>
        <dbReference type="ARBA" id="ARBA00023284"/>
    </source>
</evidence>
<reference evidence="6 7" key="1">
    <citation type="submission" date="2019-02" db="EMBL/GenBank/DDBJ databases">
        <authorList>
            <person name="Li Y."/>
        </authorList>
    </citation>
    <scope>NUCLEOTIDE SEQUENCE [LARGE SCALE GENOMIC DNA]</scope>
    <source>
        <strain evidence="6 7">30C10-4-7</strain>
    </source>
</reference>
<keyword evidence="7" id="KW-1185">Reference proteome</keyword>
<dbReference type="CDD" id="cd02966">
    <property type="entry name" value="TlpA_like_family"/>
    <property type="match status" value="1"/>
</dbReference>
<dbReference type="InterPro" id="IPR050553">
    <property type="entry name" value="Thioredoxin_ResA/DsbE_sf"/>
</dbReference>
<dbReference type="Gene3D" id="3.40.30.10">
    <property type="entry name" value="Glutaredoxin"/>
    <property type="match status" value="1"/>
</dbReference>
<keyword evidence="2" id="KW-0201">Cytochrome c-type biogenesis</keyword>
<evidence type="ECO:0000313" key="7">
    <source>
        <dbReference type="Proteomes" id="UP000292855"/>
    </source>
</evidence>
<evidence type="ECO:0000313" key="6">
    <source>
        <dbReference type="EMBL" id="RZF58574.1"/>
    </source>
</evidence>
<dbReference type="AlphaFoldDB" id="A0A4Q6XMT5"/>
<dbReference type="Pfam" id="PF00085">
    <property type="entry name" value="Thioredoxin"/>
    <property type="match status" value="1"/>
</dbReference>
<feature type="domain" description="Thioredoxin" evidence="5">
    <location>
        <begin position="26"/>
        <end position="169"/>
    </location>
</feature>
<comment type="caution">
    <text evidence="6">The sequence shown here is derived from an EMBL/GenBank/DDBJ whole genome shotgun (WGS) entry which is preliminary data.</text>
</comment>
<proteinExistence type="predicted"/>
<evidence type="ECO:0000256" key="2">
    <source>
        <dbReference type="ARBA" id="ARBA00022748"/>
    </source>
</evidence>
<dbReference type="InterPro" id="IPR013766">
    <property type="entry name" value="Thioredoxin_domain"/>
</dbReference>
<dbReference type="Proteomes" id="UP000292855">
    <property type="component" value="Unassembled WGS sequence"/>
</dbReference>
<dbReference type="PANTHER" id="PTHR42852">
    <property type="entry name" value="THIOL:DISULFIDE INTERCHANGE PROTEIN DSBE"/>
    <property type="match status" value="1"/>
</dbReference>
<evidence type="ECO:0000259" key="5">
    <source>
        <dbReference type="PROSITE" id="PS51352"/>
    </source>
</evidence>
<dbReference type="GO" id="GO:0030313">
    <property type="term" value="C:cell envelope"/>
    <property type="evidence" value="ECO:0007669"/>
    <property type="project" value="UniProtKB-SubCell"/>
</dbReference>
<dbReference type="SUPFAM" id="SSF52833">
    <property type="entry name" value="Thioredoxin-like"/>
    <property type="match status" value="1"/>
</dbReference>
<name>A0A4Q6XMT5_9SPHI</name>
<comment type="subcellular location">
    <subcellularLocation>
        <location evidence="1">Cell envelope</location>
    </subcellularLocation>
</comment>
<evidence type="ECO:0000256" key="3">
    <source>
        <dbReference type="ARBA" id="ARBA00023157"/>
    </source>
</evidence>
<dbReference type="RefSeq" id="WP_130143118.1">
    <property type="nucleotide sequence ID" value="NZ_SGIT01000004.1"/>
</dbReference>
<evidence type="ECO:0000256" key="1">
    <source>
        <dbReference type="ARBA" id="ARBA00004196"/>
    </source>
</evidence>
<protein>
    <submittedName>
        <fullName evidence="6">TlpA family protein disulfide reductase</fullName>
    </submittedName>
</protein>
<dbReference type="PROSITE" id="PS51352">
    <property type="entry name" value="THIOREDOXIN_2"/>
    <property type="match status" value="1"/>
</dbReference>
<keyword evidence="3" id="KW-1015">Disulfide bond</keyword>
<organism evidence="6 7">
    <name type="scientific">Sphingobacterium corticibacterium</name>
    <dbReference type="NCBI Taxonomy" id="2484746"/>
    <lineage>
        <taxon>Bacteria</taxon>
        <taxon>Pseudomonadati</taxon>
        <taxon>Bacteroidota</taxon>
        <taxon>Sphingobacteriia</taxon>
        <taxon>Sphingobacteriales</taxon>
        <taxon>Sphingobacteriaceae</taxon>
        <taxon>Sphingobacterium</taxon>
    </lineage>
</organism>